<dbReference type="InterPro" id="IPR015947">
    <property type="entry name" value="PUA-like_sf"/>
</dbReference>
<dbReference type="SMART" id="SM00382">
    <property type="entry name" value="AAA"/>
    <property type="match status" value="1"/>
</dbReference>
<proteinExistence type="predicted"/>
<evidence type="ECO:0000313" key="3">
    <source>
        <dbReference type="Proteomes" id="UP000595857"/>
    </source>
</evidence>
<dbReference type="Gene3D" id="3.40.50.300">
    <property type="entry name" value="P-loop containing nucleotide triphosphate hydrolases"/>
    <property type="match status" value="2"/>
</dbReference>
<feature type="domain" description="AAA+ ATPase" evidence="1">
    <location>
        <begin position="132"/>
        <end position="510"/>
    </location>
</feature>
<protein>
    <submittedName>
        <fullName evidence="2">AAA family ATPase</fullName>
    </submittedName>
</protein>
<dbReference type="InterPro" id="IPR027417">
    <property type="entry name" value="P-loop_NTPase"/>
</dbReference>
<accession>A0ABX7CD24</accession>
<reference evidence="2 3" key="1">
    <citation type="submission" date="2021-01" db="EMBL/GenBank/DDBJ databases">
        <title>Genome seq and assembly of Devosia sp. LEGU1.</title>
        <authorList>
            <person name="Chhetri G."/>
        </authorList>
    </citation>
    <scope>NUCLEOTIDE SEQUENCE [LARGE SCALE GENOMIC DNA]</scope>
    <source>
        <strain evidence="2 3">LEGU1</strain>
    </source>
</reference>
<dbReference type="SUPFAM" id="SSF88697">
    <property type="entry name" value="PUA domain-like"/>
    <property type="match status" value="1"/>
</dbReference>
<dbReference type="PANTHER" id="PTHR37291">
    <property type="entry name" value="5-METHYLCYTOSINE-SPECIFIC RESTRICTION ENZYME B"/>
    <property type="match status" value="1"/>
</dbReference>
<dbReference type="InterPro" id="IPR011704">
    <property type="entry name" value="ATPase_dyneun-rel_AAA"/>
</dbReference>
<dbReference type="EMBL" id="CP068046">
    <property type="protein sequence ID" value="QQR40677.1"/>
    <property type="molecule type" value="Genomic_DNA"/>
</dbReference>
<dbReference type="SUPFAM" id="SSF52540">
    <property type="entry name" value="P-loop containing nucleoside triphosphate hydrolases"/>
    <property type="match status" value="1"/>
</dbReference>
<dbReference type="Proteomes" id="UP000595857">
    <property type="component" value="Chromosome"/>
</dbReference>
<evidence type="ECO:0000259" key="1">
    <source>
        <dbReference type="SMART" id="SM00382"/>
    </source>
</evidence>
<keyword evidence="3" id="KW-1185">Reference proteome</keyword>
<name>A0ABX7CD24_9HYPH</name>
<evidence type="ECO:0000313" key="2">
    <source>
        <dbReference type="EMBL" id="QQR40677.1"/>
    </source>
</evidence>
<sequence>MREGRLRENEFRHWLTGRGHDAGTVSTQIARAKRLDQAYGDLDLLDAGELSGLQNQLAYSRDDERAGRANPARFDIDGNIYNNLASYRSTLENYRQFTAALRPGLESSRALTREAVETAVVPQVASKRLSNAPSNLIFYGPPGTGKTYVTAQKAVELCDGTAPADRAALMARYEELRLEKRITFVTFHQSYDYESFVEGLRPETADGASAGFRLEPKAGIFQEVCALADQARLKPAPSSPNAPDSIEDKRFWKMGQGAVGTEDEVYEAALAGNYIALGWGGAVDWTDPQFRSIEAIKAEWLRLHPEDGTPSNWSQTFTFRSELQIGDLVIVPAGNSKFRAIAEITGDYYFEPLADGYYAHRRKVKWVLVLDEPLPLTTIVDGNFTMRTLYAIAPKRINLAALSRLISSSDQPSVSVANAKPEQFVLIIDEINRANISKVFGELITLIEPDKRLGQPNALSVRLPYSTRDFGVPDNLHIIGTMNTADRSIALLDTALRRRFQFQETPPDPSRLDDVDGVPLRHVLETINDRLEYLIDRDHRIGHAFFMGEGGADRAAIDATMRHKVIPLLQEFFFDDWGRLAAVLGDGASRGGAFLEARMLDDPTDNGGEVRVSWRVKDYFSDDAYDRLVGPRQAATQ</sequence>
<gene>
    <name evidence="2" type="ORF">JI748_06690</name>
</gene>
<dbReference type="InterPro" id="IPR052934">
    <property type="entry name" value="Methyl-DNA_Rec/Restrict_Enz"/>
</dbReference>
<organism evidence="2 3">
    <name type="scientific">Devosia rhizoryzae</name>
    <dbReference type="NCBI Taxonomy" id="2774137"/>
    <lineage>
        <taxon>Bacteria</taxon>
        <taxon>Pseudomonadati</taxon>
        <taxon>Pseudomonadota</taxon>
        <taxon>Alphaproteobacteria</taxon>
        <taxon>Hyphomicrobiales</taxon>
        <taxon>Devosiaceae</taxon>
        <taxon>Devosia</taxon>
    </lineage>
</organism>
<dbReference type="Pfam" id="PF07728">
    <property type="entry name" value="AAA_5"/>
    <property type="match status" value="1"/>
</dbReference>
<dbReference type="InterPro" id="IPR003593">
    <property type="entry name" value="AAA+_ATPase"/>
</dbReference>
<dbReference type="PANTHER" id="PTHR37291:SF1">
    <property type="entry name" value="TYPE IV METHYL-DIRECTED RESTRICTION ENZYME ECOKMCRB SUBUNIT"/>
    <property type="match status" value="1"/>
</dbReference>